<evidence type="ECO:0000313" key="1">
    <source>
        <dbReference type="EMBL" id="MED6197275.1"/>
    </source>
</evidence>
<dbReference type="Proteomes" id="UP001341840">
    <property type="component" value="Unassembled WGS sequence"/>
</dbReference>
<proteinExistence type="predicted"/>
<organism evidence="1 2">
    <name type="scientific">Stylosanthes scabra</name>
    <dbReference type="NCBI Taxonomy" id="79078"/>
    <lineage>
        <taxon>Eukaryota</taxon>
        <taxon>Viridiplantae</taxon>
        <taxon>Streptophyta</taxon>
        <taxon>Embryophyta</taxon>
        <taxon>Tracheophyta</taxon>
        <taxon>Spermatophyta</taxon>
        <taxon>Magnoliopsida</taxon>
        <taxon>eudicotyledons</taxon>
        <taxon>Gunneridae</taxon>
        <taxon>Pentapetalae</taxon>
        <taxon>rosids</taxon>
        <taxon>fabids</taxon>
        <taxon>Fabales</taxon>
        <taxon>Fabaceae</taxon>
        <taxon>Papilionoideae</taxon>
        <taxon>50 kb inversion clade</taxon>
        <taxon>dalbergioids sensu lato</taxon>
        <taxon>Dalbergieae</taxon>
        <taxon>Pterocarpus clade</taxon>
        <taxon>Stylosanthes</taxon>
    </lineage>
</organism>
<gene>
    <name evidence="1" type="ORF">PIB30_055184</name>
</gene>
<reference evidence="1 2" key="1">
    <citation type="journal article" date="2023" name="Plants (Basel)">
        <title>Bridging the Gap: Combining Genomics and Transcriptomics Approaches to Understand Stylosanthes scabra, an Orphan Legume from the Brazilian Caatinga.</title>
        <authorList>
            <person name="Ferreira-Neto J.R.C."/>
            <person name="da Silva M.D."/>
            <person name="Binneck E."/>
            <person name="de Melo N.F."/>
            <person name="da Silva R.H."/>
            <person name="de Melo A.L.T.M."/>
            <person name="Pandolfi V."/>
            <person name="Bustamante F.O."/>
            <person name="Brasileiro-Vidal A.C."/>
            <person name="Benko-Iseppon A.M."/>
        </authorList>
    </citation>
    <scope>NUCLEOTIDE SEQUENCE [LARGE SCALE GENOMIC DNA]</scope>
    <source>
        <tissue evidence="1">Leaves</tissue>
    </source>
</reference>
<comment type="caution">
    <text evidence="1">The sequence shown here is derived from an EMBL/GenBank/DDBJ whole genome shotgun (WGS) entry which is preliminary data.</text>
</comment>
<keyword evidence="2" id="KW-1185">Reference proteome</keyword>
<accession>A0ABU6XJ78</accession>
<evidence type="ECO:0000313" key="2">
    <source>
        <dbReference type="Proteomes" id="UP001341840"/>
    </source>
</evidence>
<sequence>MKSHDCTKKKLAASTPHGYHLEAGLGASALNLLPAMNCLGFICYQYSVREICSIYSSFEGNGSFDVLHVDASDRDITFYELPIGLEVLD</sequence>
<dbReference type="EMBL" id="JASCZI010211876">
    <property type="protein sequence ID" value="MED6197275.1"/>
    <property type="molecule type" value="Genomic_DNA"/>
</dbReference>
<name>A0ABU6XJ78_9FABA</name>
<protein>
    <submittedName>
        <fullName evidence="1">Uncharacterized protein</fullName>
    </submittedName>
</protein>